<dbReference type="GO" id="GO:0004252">
    <property type="term" value="F:serine-type endopeptidase activity"/>
    <property type="evidence" value="ECO:0007669"/>
    <property type="project" value="InterPro"/>
</dbReference>
<dbReference type="Gene3D" id="2.10.109.10">
    <property type="entry name" value="Umud Fragment, subunit A"/>
    <property type="match status" value="1"/>
</dbReference>
<proteinExistence type="inferred from homology"/>
<dbReference type="PROSITE" id="PS00501">
    <property type="entry name" value="SPASE_I_1"/>
    <property type="match status" value="1"/>
</dbReference>
<keyword evidence="6" id="KW-0732">Signal</keyword>
<feature type="signal peptide" evidence="6">
    <location>
        <begin position="1"/>
        <end position="19"/>
    </location>
</feature>
<evidence type="ECO:0000256" key="3">
    <source>
        <dbReference type="ARBA" id="ARBA00022670"/>
    </source>
</evidence>
<reference evidence="8 9" key="1">
    <citation type="submission" date="2019-06" db="EMBL/GenBank/DDBJ databases">
        <title>Genome of new Rhodobacteraceae sp. SM1903.</title>
        <authorList>
            <person name="Ren X."/>
        </authorList>
    </citation>
    <scope>NUCLEOTIDE SEQUENCE [LARGE SCALE GENOMIC DNA]</scope>
    <source>
        <strain evidence="8 9">SM1903</strain>
    </source>
</reference>
<evidence type="ECO:0000256" key="5">
    <source>
        <dbReference type="RuleBase" id="RU362042"/>
    </source>
</evidence>
<keyword evidence="9" id="KW-1185">Reference proteome</keyword>
<evidence type="ECO:0000259" key="7">
    <source>
        <dbReference type="Pfam" id="PF10502"/>
    </source>
</evidence>
<name>A0A5C5G8Z7_9RHOB</name>
<accession>A0A5C5G8Z7</accession>
<dbReference type="InterPro" id="IPR019756">
    <property type="entry name" value="Pept_S26A_signal_pept_1_Ser-AS"/>
</dbReference>
<dbReference type="GO" id="GO:0016020">
    <property type="term" value="C:membrane"/>
    <property type="evidence" value="ECO:0007669"/>
    <property type="project" value="UniProtKB-SubCell"/>
</dbReference>
<comment type="catalytic activity">
    <reaction evidence="5">
        <text>Cleavage of hydrophobic, N-terminal signal or leader sequences from secreted and periplasmic proteins.</text>
        <dbReference type="EC" id="3.4.21.89"/>
    </reaction>
</comment>
<dbReference type="EMBL" id="VFFF01000002">
    <property type="protein sequence ID" value="TNY31191.1"/>
    <property type="molecule type" value="Genomic_DNA"/>
</dbReference>
<dbReference type="GO" id="GO:0009003">
    <property type="term" value="F:signal peptidase activity"/>
    <property type="evidence" value="ECO:0007669"/>
    <property type="project" value="UniProtKB-EC"/>
</dbReference>
<dbReference type="InterPro" id="IPR019533">
    <property type="entry name" value="Peptidase_S26"/>
</dbReference>
<dbReference type="PRINTS" id="PR00727">
    <property type="entry name" value="LEADERPTASE"/>
</dbReference>
<dbReference type="PROSITE" id="PS51257">
    <property type="entry name" value="PROKAR_LIPOPROTEIN"/>
    <property type="match status" value="1"/>
</dbReference>
<comment type="subcellular location">
    <subcellularLocation>
        <location evidence="5">Membrane</location>
        <topology evidence="5">Single-pass type II membrane protein</topology>
    </subcellularLocation>
</comment>
<comment type="similarity">
    <text evidence="1 5">Belongs to the peptidase S26 family.</text>
</comment>
<dbReference type="OrthoDB" id="9815782at2"/>
<gene>
    <name evidence="8" type="primary">lepB</name>
    <name evidence="8" type="ORF">FHY64_14260</name>
</gene>
<dbReference type="CDD" id="cd06530">
    <property type="entry name" value="S26_SPase_I"/>
    <property type="match status" value="1"/>
</dbReference>
<dbReference type="NCBIfam" id="TIGR02227">
    <property type="entry name" value="sigpep_I_bact"/>
    <property type="match status" value="1"/>
</dbReference>
<dbReference type="PANTHER" id="PTHR43390:SF1">
    <property type="entry name" value="CHLOROPLAST PROCESSING PEPTIDASE"/>
    <property type="match status" value="1"/>
</dbReference>
<dbReference type="GO" id="GO:0006465">
    <property type="term" value="P:signal peptide processing"/>
    <property type="evidence" value="ECO:0007669"/>
    <property type="project" value="InterPro"/>
</dbReference>
<dbReference type="PANTHER" id="PTHR43390">
    <property type="entry name" value="SIGNAL PEPTIDASE I"/>
    <property type="match status" value="1"/>
</dbReference>
<dbReference type="InterPro" id="IPR036286">
    <property type="entry name" value="LexA/Signal_pep-like_sf"/>
</dbReference>
<evidence type="ECO:0000313" key="9">
    <source>
        <dbReference type="Proteomes" id="UP000314011"/>
    </source>
</evidence>
<dbReference type="AlphaFoldDB" id="A0A5C5G8Z7"/>
<dbReference type="RefSeq" id="WP_140195963.1">
    <property type="nucleotide sequence ID" value="NZ_CP065915.1"/>
</dbReference>
<dbReference type="InterPro" id="IPR000223">
    <property type="entry name" value="Pept_S26A_signal_pept_1"/>
</dbReference>
<evidence type="ECO:0000256" key="2">
    <source>
        <dbReference type="ARBA" id="ARBA00019232"/>
    </source>
</evidence>
<keyword evidence="3 5" id="KW-0645">Protease</keyword>
<protein>
    <recommendedName>
        <fullName evidence="2 5">Signal peptidase I</fullName>
        <ecNumber evidence="5">3.4.21.89</ecNumber>
    </recommendedName>
</protein>
<feature type="chain" id="PRO_5022951596" description="Signal peptidase I" evidence="6">
    <location>
        <begin position="20"/>
        <end position="214"/>
    </location>
</feature>
<evidence type="ECO:0000313" key="8">
    <source>
        <dbReference type="EMBL" id="TNY31191.1"/>
    </source>
</evidence>
<evidence type="ECO:0000256" key="6">
    <source>
        <dbReference type="SAM" id="SignalP"/>
    </source>
</evidence>
<feature type="domain" description="Peptidase S26" evidence="7">
    <location>
        <begin position="19"/>
        <end position="203"/>
    </location>
</feature>
<sequence>MRATGLALLALAGGTPASAACICLTCAFGADQMYRIASTSMLPTLEPGSCETFKTWDRFTDGPNRGDIVVFRRGETGPAFVFRVIGLGGDRVQMRDGVVWVNGDALAQVATGRMVRVDGDGHCPLPGTASGPDCVASELTETLPGGESYRVLDFREGTGDDTAEIEVPPDHLFLLGDNRDNAADSRIGATAGGPGLVPVRSVLAVRALDRDAAE</sequence>
<evidence type="ECO:0000256" key="1">
    <source>
        <dbReference type="ARBA" id="ARBA00009370"/>
    </source>
</evidence>
<dbReference type="EC" id="3.4.21.89" evidence="5"/>
<keyword evidence="4 5" id="KW-0378">Hydrolase</keyword>
<dbReference type="Proteomes" id="UP000314011">
    <property type="component" value="Unassembled WGS sequence"/>
</dbReference>
<comment type="caution">
    <text evidence="8">The sequence shown here is derived from an EMBL/GenBank/DDBJ whole genome shotgun (WGS) entry which is preliminary data.</text>
</comment>
<dbReference type="SUPFAM" id="SSF51306">
    <property type="entry name" value="LexA/Signal peptidase"/>
    <property type="match status" value="1"/>
</dbReference>
<dbReference type="Pfam" id="PF10502">
    <property type="entry name" value="Peptidase_S26"/>
    <property type="match status" value="1"/>
</dbReference>
<organism evidence="8 9">
    <name type="scientific">Pelagovum pacificum</name>
    <dbReference type="NCBI Taxonomy" id="2588711"/>
    <lineage>
        <taxon>Bacteria</taxon>
        <taxon>Pseudomonadati</taxon>
        <taxon>Pseudomonadota</taxon>
        <taxon>Alphaproteobacteria</taxon>
        <taxon>Rhodobacterales</taxon>
        <taxon>Paracoccaceae</taxon>
        <taxon>Pelagovum</taxon>
    </lineage>
</organism>
<evidence type="ECO:0000256" key="4">
    <source>
        <dbReference type="ARBA" id="ARBA00022801"/>
    </source>
</evidence>